<protein>
    <submittedName>
        <fullName evidence="2">URB2 protein</fullName>
    </submittedName>
</protein>
<feature type="non-terminal residue" evidence="2">
    <location>
        <position position="1540"/>
    </location>
</feature>
<dbReference type="GO" id="GO:0042254">
    <property type="term" value="P:ribosome biogenesis"/>
    <property type="evidence" value="ECO:0007669"/>
    <property type="project" value="TreeGrafter"/>
</dbReference>
<feature type="non-terminal residue" evidence="2">
    <location>
        <position position="1"/>
    </location>
</feature>
<dbReference type="PANTHER" id="PTHR15682:SF2">
    <property type="entry name" value="UNHEALTHY RIBOSOME BIOGENESIS PROTEIN 2 HOMOLOG"/>
    <property type="match status" value="1"/>
</dbReference>
<feature type="domain" description="Nucleolar 27S pre-rRNA processing Urb2/Npa2 C-terminal" evidence="1">
    <location>
        <begin position="1337"/>
        <end position="1531"/>
    </location>
</feature>
<dbReference type="Pfam" id="PF10441">
    <property type="entry name" value="Urb2"/>
    <property type="match status" value="1"/>
</dbReference>
<dbReference type="EMBL" id="VWPP01000143">
    <property type="protein sequence ID" value="NXE77123.1"/>
    <property type="molecule type" value="Genomic_DNA"/>
</dbReference>
<dbReference type="GO" id="GO:0005730">
    <property type="term" value="C:nucleolus"/>
    <property type="evidence" value="ECO:0007669"/>
    <property type="project" value="TreeGrafter"/>
</dbReference>
<gene>
    <name evidence="2" type="primary">Urb2</name>
    <name evidence="2" type="ORF">COCCOC_R12613</name>
</gene>
<accession>A0A7K8PCR3</accession>
<dbReference type="PANTHER" id="PTHR15682">
    <property type="entry name" value="UNHEALTHY RIBOSOME BIOGENESIS PROTEIN 2 HOMOLOG"/>
    <property type="match status" value="1"/>
</dbReference>
<proteinExistence type="predicted"/>
<sequence length="1540" mass="172207">MAAIYSGIYLKLRSAKTSWEDKLKLARFAWISHQCVLPNKEQVLLDWVSHALVSYYNKKPELEDEVVEKLWAYLDNVIHSRRLQNLLKSGKTIGLSFSIAQVINERLSEACSQKTQQNIGAVLSCSSGILSTPSLSIIYTAKCELLVDLLSKLSKLACQQLASDNTVGSQVFSVLQLTFAQYLLIQRQQTNPNRVFGQVTSHLLQPCLLLRHLLTVRSWTQADDNHVRQHLSREIRNQVETLLQAGLFQPELFSSYKEELLPEQELQEKKKGALKSLLLPVNTVQTKLGSSFCEPALHGAVVAGSVSLLYKLFLDSYCKAENHLVCFHMLSRLFGCLRLSGLQQGVREDTLSPADWSTELLALEQLLNLVLSSDIYNVASDRIRHKEVQFGFYRKLAQMLMSHSQASIPAWFRCLKLLMSLNHLIVEPDLDDLVASAWIDAKVSEPRTKKPQEALINTMFQTYSKLRQFPRLFEEVLTVICQPAADELRLPVFSAGLTVKLRECLLELPPNQILDILCLFVEKCQTLIVPAVEGSADMALKLLSLSLVLHAFLFNMRSLDDVTPSPVVLRTQSLLAKMQKGIIQPLMELFQAPRREKEKSDLWLRKASDSALLLVYTWVEVDTLFGVSCSKYVSPAAEIAGAITASAARHGGISAFLPGVEEQCWERVMELANTFASTSKYCLELLTLQKMKMILMQTKADLQALQNAAAFILESGRSSMSRGESEPWDGDIGAISDLTYPTAHWHLVISNLAILLPYISLKDVEYIANVLLETLVLAKAQEADADPEPSISVGKISLGLMHSAFLPEMKVLHCAFLTSLIHQFAMVLPSAARDSDLPLQQLSAGNIPWHEEILALCRPVDLLEAPSENKLLKDELSLSWKTLEKVAQCIVLLAKNDCPVVLKESQLESCLGLLEIASLLKLDSLLPSDCTRCFLVLLSLLANTRASDSCSKLLLLKFLSTSFHLLRCLQAGRNANSVFKVFHASDVLEAVMTSQLTASKFFTDVLTVPVWAQYLQEVQAFLENVLQMIIERRQSVRLNLEKFMSFLVSCKPDVGAAKSKGWKNWNPAAGQLLLMAFTTLCHVVTLYLQQVPEKKLQSADVLSALLEPVVLQMVRTVEHGLRSNTQNQPLPVAFIPSVTTLLKADLSHAVKKGWQKEPSGFLEQPRIKLYQRFYSQILRELPCAGGNLQFLQAALQFLTVFCSVPELYPGKETAVTVVFAVKKLLTGPAVTTQVIQSMEVELTEVLVQLLGSCSAEEFYTIMRLVLQGLEMRNTWQQKAKEVLSAVTLTKLLLSCPLSGDKEKAFWFASPQIITALAMQTKEACQDQSLISTIVVPILETVAALLRQGEGVLLNPHHVALAFSILLTVPLDHLKTEDYRGVFLGIHEVLFSIVQCHPKVLLKAAPSFLNSFHRLVVSVMHEGRQKGDKGNTDEFEVILKCAHLVERMYTHIAAEMEDFTVFSAFIVAQYVTELQKVTLHPAVKKHLTEGIYHILDLCIERDIKFLNASLPAGVREVFKDLYSDYNHYHKAKKHGEEKYTA</sequence>
<evidence type="ECO:0000313" key="2">
    <source>
        <dbReference type="EMBL" id="NXE77123.1"/>
    </source>
</evidence>
<dbReference type="InterPro" id="IPR052609">
    <property type="entry name" value="Ribosome_Biogenesis_Reg"/>
</dbReference>
<keyword evidence="3" id="KW-1185">Reference proteome</keyword>
<evidence type="ECO:0000259" key="1">
    <source>
        <dbReference type="Pfam" id="PF10441"/>
    </source>
</evidence>
<dbReference type="Proteomes" id="UP000525205">
    <property type="component" value="Unassembled WGS sequence"/>
</dbReference>
<dbReference type="InterPro" id="IPR018849">
    <property type="entry name" value="Urb2/Npa2_C"/>
</dbReference>
<comment type="caution">
    <text evidence="2">The sequence shown here is derived from an EMBL/GenBank/DDBJ whole genome shotgun (WGS) entry which is preliminary data.</text>
</comment>
<organism evidence="2 3">
    <name type="scientific">Cochlearius cochlearius</name>
    <name type="common">Boat-billed heron</name>
    <dbReference type="NCBI Taxonomy" id="110676"/>
    <lineage>
        <taxon>Eukaryota</taxon>
        <taxon>Metazoa</taxon>
        <taxon>Chordata</taxon>
        <taxon>Craniata</taxon>
        <taxon>Vertebrata</taxon>
        <taxon>Euteleostomi</taxon>
        <taxon>Archelosauria</taxon>
        <taxon>Archosauria</taxon>
        <taxon>Dinosauria</taxon>
        <taxon>Saurischia</taxon>
        <taxon>Theropoda</taxon>
        <taxon>Coelurosauria</taxon>
        <taxon>Aves</taxon>
        <taxon>Neognathae</taxon>
        <taxon>Neoaves</taxon>
        <taxon>Aequornithes</taxon>
        <taxon>Pelecaniformes</taxon>
        <taxon>Ardeidae</taxon>
        <taxon>Cochlearius</taxon>
    </lineage>
</organism>
<reference evidence="2 3" key="1">
    <citation type="submission" date="2019-09" db="EMBL/GenBank/DDBJ databases">
        <title>Bird 10,000 Genomes (B10K) Project - Family phase.</title>
        <authorList>
            <person name="Zhang G."/>
        </authorList>
    </citation>
    <scope>NUCLEOTIDE SEQUENCE [LARGE SCALE GENOMIC DNA]</scope>
    <source>
        <strain evidence="2">B10K-CU-031-03</strain>
        <tissue evidence="2">Muscle</tissue>
    </source>
</reference>
<name>A0A7K8PCR3_COCCO</name>
<evidence type="ECO:0000313" key="3">
    <source>
        <dbReference type="Proteomes" id="UP000525205"/>
    </source>
</evidence>